<dbReference type="OMA" id="LSAIWIN"/>
<accession>A0A2H3CHK6</accession>
<evidence type="ECO:0000313" key="3">
    <source>
        <dbReference type="EMBL" id="PBK81340.1"/>
    </source>
</evidence>
<dbReference type="STRING" id="47427.A0A2H3CHK6"/>
<keyword evidence="4" id="KW-1185">Reference proteome</keyword>
<gene>
    <name evidence="3" type="ORF">ARMGADRAFT_869001</name>
</gene>
<evidence type="ECO:0000259" key="2">
    <source>
        <dbReference type="Pfam" id="PF20153"/>
    </source>
</evidence>
<feature type="domain" description="DUF6535" evidence="2">
    <location>
        <begin position="1"/>
        <end position="172"/>
    </location>
</feature>
<dbReference type="EMBL" id="KZ293731">
    <property type="protein sequence ID" value="PBK81340.1"/>
    <property type="molecule type" value="Genomic_DNA"/>
</dbReference>
<dbReference type="AlphaFoldDB" id="A0A2H3CHK6"/>
<keyword evidence="1" id="KW-0812">Transmembrane</keyword>
<dbReference type="Proteomes" id="UP000217790">
    <property type="component" value="Unassembled WGS sequence"/>
</dbReference>
<dbReference type="InParanoid" id="A0A2H3CHK6"/>
<keyword evidence="1" id="KW-1133">Transmembrane helix</keyword>
<feature type="non-terminal residue" evidence="3">
    <location>
        <position position="1"/>
    </location>
</feature>
<sequence length="213" mass="23555">WRKCYDAISEFDSKIISSWTEEMNTILIFAGLYSAVVTAFLIESYQWLSEDPIEALLTRISSQLDPASNASSINAPFTPSSSNVVINVAWFSSLILALTAVLMAILVKQWLVQYSWTNGRFVPPPRLAVGLRQLHFTSLNSPFIEGSMAYAPLLLIIALFLFFAGLAILLWNLNSVVAGITTALIGFTTIYFLATTIAPSFDPNSMCRSIQAW</sequence>
<feature type="transmembrane region" description="Helical" evidence="1">
    <location>
        <begin position="149"/>
        <end position="171"/>
    </location>
</feature>
<dbReference type="OrthoDB" id="3235960at2759"/>
<evidence type="ECO:0000256" key="1">
    <source>
        <dbReference type="SAM" id="Phobius"/>
    </source>
</evidence>
<dbReference type="Pfam" id="PF20153">
    <property type="entry name" value="DUF6535"/>
    <property type="match status" value="1"/>
</dbReference>
<organism evidence="3 4">
    <name type="scientific">Armillaria gallica</name>
    <name type="common">Bulbous honey fungus</name>
    <name type="synonym">Armillaria bulbosa</name>
    <dbReference type="NCBI Taxonomy" id="47427"/>
    <lineage>
        <taxon>Eukaryota</taxon>
        <taxon>Fungi</taxon>
        <taxon>Dikarya</taxon>
        <taxon>Basidiomycota</taxon>
        <taxon>Agaricomycotina</taxon>
        <taxon>Agaricomycetes</taxon>
        <taxon>Agaricomycetidae</taxon>
        <taxon>Agaricales</taxon>
        <taxon>Marasmiineae</taxon>
        <taxon>Physalacriaceae</taxon>
        <taxon>Armillaria</taxon>
    </lineage>
</organism>
<reference evidence="4" key="1">
    <citation type="journal article" date="2017" name="Nat. Ecol. Evol.">
        <title>Genome expansion and lineage-specific genetic innovations in the forest pathogenic fungi Armillaria.</title>
        <authorList>
            <person name="Sipos G."/>
            <person name="Prasanna A.N."/>
            <person name="Walter M.C."/>
            <person name="O'Connor E."/>
            <person name="Balint B."/>
            <person name="Krizsan K."/>
            <person name="Kiss B."/>
            <person name="Hess J."/>
            <person name="Varga T."/>
            <person name="Slot J."/>
            <person name="Riley R."/>
            <person name="Boka B."/>
            <person name="Rigling D."/>
            <person name="Barry K."/>
            <person name="Lee J."/>
            <person name="Mihaltcheva S."/>
            <person name="LaButti K."/>
            <person name="Lipzen A."/>
            <person name="Waldron R."/>
            <person name="Moloney N.M."/>
            <person name="Sperisen C."/>
            <person name="Kredics L."/>
            <person name="Vagvoelgyi C."/>
            <person name="Patrignani A."/>
            <person name="Fitzpatrick D."/>
            <person name="Nagy I."/>
            <person name="Doyle S."/>
            <person name="Anderson J.B."/>
            <person name="Grigoriev I.V."/>
            <person name="Gueldener U."/>
            <person name="Muensterkoetter M."/>
            <person name="Nagy L.G."/>
        </authorList>
    </citation>
    <scope>NUCLEOTIDE SEQUENCE [LARGE SCALE GENOMIC DNA]</scope>
    <source>
        <strain evidence="4">Ar21-2</strain>
    </source>
</reference>
<keyword evidence="1" id="KW-0472">Membrane</keyword>
<evidence type="ECO:0000313" key="4">
    <source>
        <dbReference type="Proteomes" id="UP000217790"/>
    </source>
</evidence>
<feature type="non-terminal residue" evidence="3">
    <location>
        <position position="213"/>
    </location>
</feature>
<protein>
    <recommendedName>
        <fullName evidence="2">DUF6535 domain-containing protein</fullName>
    </recommendedName>
</protein>
<feature type="transmembrane region" description="Helical" evidence="1">
    <location>
        <begin position="84"/>
        <end position="107"/>
    </location>
</feature>
<feature type="transmembrane region" description="Helical" evidence="1">
    <location>
        <begin position="177"/>
        <end position="198"/>
    </location>
</feature>
<dbReference type="InterPro" id="IPR045338">
    <property type="entry name" value="DUF6535"/>
</dbReference>
<name>A0A2H3CHK6_ARMGA</name>
<proteinExistence type="predicted"/>